<evidence type="ECO:0000256" key="8">
    <source>
        <dbReference type="SAM" id="Phobius"/>
    </source>
</evidence>
<dbReference type="PANTHER" id="PTHR31585:SF5">
    <property type="entry name" value="RNA-BINDING S4 DOMAIN-CONTAINING PROTEIN"/>
    <property type="match status" value="1"/>
</dbReference>
<evidence type="ECO:0000256" key="4">
    <source>
        <dbReference type="ARBA" id="ARBA00022692"/>
    </source>
</evidence>
<feature type="transmembrane region" description="Helical" evidence="8">
    <location>
        <begin position="487"/>
        <end position="505"/>
    </location>
</feature>
<evidence type="ECO:0000313" key="10">
    <source>
        <dbReference type="Proteomes" id="UP000002640"/>
    </source>
</evidence>
<dbReference type="InterPro" id="IPR036259">
    <property type="entry name" value="MFS_trans_sf"/>
</dbReference>
<keyword evidence="6 8" id="KW-0472">Membrane</keyword>
<feature type="transmembrane region" description="Helical" evidence="8">
    <location>
        <begin position="525"/>
        <end position="543"/>
    </location>
</feature>
<evidence type="ECO:0000256" key="7">
    <source>
        <dbReference type="SAM" id="MobiDB-lite"/>
    </source>
</evidence>
<keyword evidence="4 8" id="KW-0812">Transmembrane</keyword>
<feature type="transmembrane region" description="Helical" evidence="8">
    <location>
        <begin position="62"/>
        <end position="83"/>
    </location>
</feature>
<proteinExistence type="inferred from homology"/>
<feature type="transmembrane region" description="Helical" evidence="8">
    <location>
        <begin position="227"/>
        <end position="249"/>
    </location>
</feature>
<feature type="transmembrane region" description="Helical" evidence="8">
    <location>
        <begin position="306"/>
        <end position="328"/>
    </location>
</feature>
<evidence type="ECO:0000313" key="9">
    <source>
        <dbReference type="EMBL" id="EGZ21911.1"/>
    </source>
</evidence>
<feature type="transmembrane region" description="Helical" evidence="8">
    <location>
        <begin position="131"/>
        <end position="152"/>
    </location>
</feature>
<evidence type="ECO:0008006" key="11">
    <source>
        <dbReference type="Google" id="ProtNLM"/>
    </source>
</evidence>
<dbReference type="InterPro" id="IPR039309">
    <property type="entry name" value="BT1"/>
</dbReference>
<comment type="similarity">
    <text evidence="2">Belongs to the major facilitator superfamily. Folate-biopterin transporter (TC 2.A.71) family.</text>
</comment>
<dbReference type="Pfam" id="PF03092">
    <property type="entry name" value="BT1"/>
    <property type="match status" value="1"/>
</dbReference>
<name>G4Z9B0_PHYSP</name>
<feature type="transmembrane region" description="Helical" evidence="8">
    <location>
        <begin position="261"/>
        <end position="285"/>
    </location>
</feature>
<evidence type="ECO:0000256" key="6">
    <source>
        <dbReference type="ARBA" id="ARBA00023136"/>
    </source>
</evidence>
<feature type="region of interest" description="Disordered" evidence="7">
    <location>
        <begin position="1"/>
        <end position="25"/>
    </location>
</feature>
<dbReference type="GeneID" id="20640107"/>
<dbReference type="InParanoid" id="G4Z9B0"/>
<accession>G4Z9B0</accession>
<evidence type="ECO:0000256" key="2">
    <source>
        <dbReference type="ARBA" id="ARBA00007015"/>
    </source>
</evidence>
<reference evidence="9 10" key="1">
    <citation type="journal article" date="2006" name="Science">
        <title>Phytophthora genome sequences uncover evolutionary origins and mechanisms of pathogenesis.</title>
        <authorList>
            <person name="Tyler B.M."/>
            <person name="Tripathy S."/>
            <person name="Zhang X."/>
            <person name="Dehal P."/>
            <person name="Jiang R.H."/>
            <person name="Aerts A."/>
            <person name="Arredondo F.D."/>
            <person name="Baxter L."/>
            <person name="Bensasson D."/>
            <person name="Beynon J.L."/>
            <person name="Chapman J."/>
            <person name="Damasceno C.M."/>
            <person name="Dorrance A.E."/>
            <person name="Dou D."/>
            <person name="Dickerman A.W."/>
            <person name="Dubchak I.L."/>
            <person name="Garbelotto M."/>
            <person name="Gijzen M."/>
            <person name="Gordon S.G."/>
            <person name="Govers F."/>
            <person name="Grunwald N.J."/>
            <person name="Huang W."/>
            <person name="Ivors K.L."/>
            <person name="Jones R.W."/>
            <person name="Kamoun S."/>
            <person name="Krampis K."/>
            <person name="Lamour K.H."/>
            <person name="Lee M.K."/>
            <person name="McDonald W.H."/>
            <person name="Medina M."/>
            <person name="Meijer H.J."/>
            <person name="Nordberg E.K."/>
            <person name="Maclean D.J."/>
            <person name="Ospina-Giraldo M.D."/>
            <person name="Morris P.F."/>
            <person name="Phuntumart V."/>
            <person name="Putnam N.H."/>
            <person name="Rash S."/>
            <person name="Rose J.K."/>
            <person name="Sakihama Y."/>
            <person name="Salamov A.A."/>
            <person name="Savidor A."/>
            <person name="Scheuring C.F."/>
            <person name="Smith B.M."/>
            <person name="Sobral B.W."/>
            <person name="Terry A."/>
            <person name="Torto-Alalibo T.A."/>
            <person name="Win J."/>
            <person name="Xu Z."/>
            <person name="Zhang H."/>
            <person name="Grigoriev I.V."/>
            <person name="Rokhsar D.S."/>
            <person name="Boore J.L."/>
        </authorList>
    </citation>
    <scope>NUCLEOTIDE SEQUENCE [LARGE SCALE GENOMIC DNA]</scope>
    <source>
        <strain evidence="9 10">P6497</strain>
    </source>
</reference>
<dbReference type="AlphaFoldDB" id="G4Z9B0"/>
<dbReference type="OMA" id="SKIKSTW"/>
<dbReference type="Proteomes" id="UP000002640">
    <property type="component" value="Unassembled WGS sequence"/>
</dbReference>
<dbReference type="KEGG" id="psoj:PHYSODRAFT_285677"/>
<dbReference type="RefSeq" id="XP_009524628.1">
    <property type="nucleotide sequence ID" value="XM_009526333.1"/>
</dbReference>
<dbReference type="PANTHER" id="PTHR31585">
    <property type="entry name" value="FOLATE-BIOPTERIN TRANSPORTER 1, CHLOROPLASTIC"/>
    <property type="match status" value="1"/>
</dbReference>
<keyword evidence="10" id="KW-1185">Reference proteome</keyword>
<keyword evidence="5 8" id="KW-1133">Transmembrane helix</keyword>
<dbReference type="GO" id="GO:0016020">
    <property type="term" value="C:membrane"/>
    <property type="evidence" value="ECO:0007669"/>
    <property type="project" value="UniProtKB-SubCell"/>
</dbReference>
<protein>
    <recommendedName>
        <fullName evidence="11">Transmembrane protein</fullName>
    </recommendedName>
</protein>
<sequence>MGSPTSVDRSSLSSVALGQKVPSPMPSASTAFIDGLKSPADLEDGALRPGGPPSSLFSRQNLGLAAHQISIAVTYGSITSVIYSVLNNYLNLSAVLVATATALVKVPNALRLFTGLISDCYPICGYRRRPYMVAGWAVSFVCFLVMAVIPLGEPYYEDWSLKNIPESEWTLEQQALIYYDAPNHGIKLIVLFVLAHLGTVIAYGAADGYLVELAQREPEAIRGTIQTDIAIVTAAGGIFAAFMTGLGLNSEAYGGTFSWDLSFAGVMGICAGFSLITIPLSWFCVTEEKAPAQPTGAFFAYLYDFIQYRVIYQVIAFRFFTQIFSSFSVTAASKIKSTWSKVEPLNDGIASMLSSFISFAALWAVRKWGLHWNWRWVVVSCQIFVVAIDCFPTFFTIWDVYRSQWFWLGVPLIAEVPSSIHDFIAKLFVVEIAEAGSEATIMGLIISINNIGTPFSTVMYKSIDAHFKLTTAQITKDTHEVRTHVTYAYLIAYAFNLASIAFVCWLPRQKDHAHELKRTGGKSKLMGFVTVGYITFGFIWVVLTNCLTLSSKTSCLRIAGGTGC</sequence>
<organism evidence="9 10">
    <name type="scientific">Phytophthora sojae (strain P6497)</name>
    <name type="common">Soybean stem and root rot agent</name>
    <name type="synonym">Phytophthora megasperma f. sp. glycines</name>
    <dbReference type="NCBI Taxonomy" id="1094619"/>
    <lineage>
        <taxon>Eukaryota</taxon>
        <taxon>Sar</taxon>
        <taxon>Stramenopiles</taxon>
        <taxon>Oomycota</taxon>
        <taxon>Peronosporomycetes</taxon>
        <taxon>Peronosporales</taxon>
        <taxon>Peronosporaceae</taxon>
        <taxon>Phytophthora</taxon>
    </lineage>
</organism>
<dbReference type="Gene3D" id="1.20.1250.20">
    <property type="entry name" value="MFS general substrate transporter like domains"/>
    <property type="match status" value="1"/>
</dbReference>
<dbReference type="SUPFAM" id="SSF103473">
    <property type="entry name" value="MFS general substrate transporter"/>
    <property type="match status" value="1"/>
</dbReference>
<feature type="transmembrane region" description="Helical" evidence="8">
    <location>
        <begin position="348"/>
        <end position="365"/>
    </location>
</feature>
<feature type="transmembrane region" description="Helical" evidence="8">
    <location>
        <begin position="186"/>
        <end position="206"/>
    </location>
</feature>
<feature type="compositionally biased region" description="Polar residues" evidence="7">
    <location>
        <begin position="1"/>
        <end position="16"/>
    </location>
</feature>
<keyword evidence="3" id="KW-0813">Transport</keyword>
<gene>
    <name evidence="9" type="ORF">PHYSODRAFT_285677</name>
</gene>
<evidence type="ECO:0000256" key="1">
    <source>
        <dbReference type="ARBA" id="ARBA00004141"/>
    </source>
</evidence>
<comment type="subcellular location">
    <subcellularLocation>
        <location evidence="1">Membrane</location>
        <topology evidence="1">Multi-pass membrane protein</topology>
    </subcellularLocation>
</comment>
<dbReference type="EMBL" id="JH159153">
    <property type="protein sequence ID" value="EGZ21911.1"/>
    <property type="molecule type" value="Genomic_DNA"/>
</dbReference>
<evidence type="ECO:0000256" key="5">
    <source>
        <dbReference type="ARBA" id="ARBA00022989"/>
    </source>
</evidence>
<evidence type="ECO:0000256" key="3">
    <source>
        <dbReference type="ARBA" id="ARBA00022448"/>
    </source>
</evidence>
<feature type="transmembrane region" description="Helical" evidence="8">
    <location>
        <begin position="377"/>
        <end position="398"/>
    </location>
</feature>